<keyword evidence="2" id="KW-0645">Protease</keyword>
<dbReference type="SMART" id="SM00115">
    <property type="entry name" value="CASc"/>
    <property type="match status" value="1"/>
</dbReference>
<name>A0A2A2L2X5_9BILA</name>
<dbReference type="PANTHER" id="PTHR47901">
    <property type="entry name" value="CASPASE RECRUITMENT DOMAIN-CONTAINING PROTEIN 18"/>
    <property type="match status" value="1"/>
</dbReference>
<evidence type="ECO:0000256" key="3">
    <source>
        <dbReference type="ARBA" id="ARBA00022703"/>
    </source>
</evidence>
<dbReference type="InterPro" id="IPR029030">
    <property type="entry name" value="Caspase-like_dom_sf"/>
</dbReference>
<evidence type="ECO:0000313" key="10">
    <source>
        <dbReference type="EMBL" id="PAV80489.1"/>
    </source>
</evidence>
<evidence type="ECO:0000256" key="5">
    <source>
        <dbReference type="ARBA" id="ARBA00022807"/>
    </source>
</evidence>
<dbReference type="InterPro" id="IPR016129">
    <property type="entry name" value="Caspase_his_AS"/>
</dbReference>
<evidence type="ECO:0000259" key="9">
    <source>
        <dbReference type="PROSITE" id="PS50208"/>
    </source>
</evidence>
<dbReference type="STRING" id="2018661.A0A2A2L2X5"/>
<dbReference type="PRINTS" id="PR00376">
    <property type="entry name" value="IL1BCENZYME"/>
</dbReference>
<gene>
    <name evidence="10" type="ORF">WR25_14982</name>
</gene>
<dbReference type="InterPro" id="IPR002398">
    <property type="entry name" value="Pept_C14"/>
</dbReference>
<dbReference type="InterPro" id="IPR033139">
    <property type="entry name" value="Caspase_cys_AS"/>
</dbReference>
<dbReference type="PROSITE" id="PS50207">
    <property type="entry name" value="CASPASE_P10"/>
    <property type="match status" value="1"/>
</dbReference>
<dbReference type="InterPro" id="IPR015917">
    <property type="entry name" value="Pept_C14A"/>
</dbReference>
<keyword evidence="4" id="KW-0378">Hydrolase</keyword>
<dbReference type="GO" id="GO:0006915">
    <property type="term" value="P:apoptotic process"/>
    <property type="evidence" value="ECO:0007669"/>
    <property type="project" value="UniProtKB-KW"/>
</dbReference>
<dbReference type="InterPro" id="IPR002138">
    <property type="entry name" value="Pept_C14_p10"/>
</dbReference>
<sequence length="306" mass="35302">MFKCFKAAASTERSDTSDPNVMIEFDRRNIGRGLPNKPYQGGDSNANKLPKFEVKMREVTVASELPYYECEEDWKNIYKNFSTPKGLVLIINNKTFDYLQERCGTDKDEKNLKWLFTKLNYEITETKKDRTAKEMMDDVREFANNPKHANADSCIVVVLSHGAYDELAGTDYLLIIKDPQKVQDFDKKYPLTVKKYRKKLKKFKNARTKNNYDPTEYGRVDTHEFLRCFNSENGNAENLAHKPKLFFFQACRGDDPGRFIAIDDINEPLIHGTQAYGPIFGSNKKPIGADFIVCYSTASKHVSYRK</sequence>
<accession>A0A2A2L2X5</accession>
<reference evidence="10 11" key="1">
    <citation type="journal article" date="2017" name="Curr. Biol.">
        <title>Genome architecture and evolution of a unichromosomal asexual nematode.</title>
        <authorList>
            <person name="Fradin H."/>
            <person name="Zegar C."/>
            <person name="Gutwein M."/>
            <person name="Lucas J."/>
            <person name="Kovtun M."/>
            <person name="Corcoran D."/>
            <person name="Baugh L.R."/>
            <person name="Kiontke K."/>
            <person name="Gunsalus K."/>
            <person name="Fitch D.H."/>
            <person name="Piano F."/>
        </authorList>
    </citation>
    <scope>NUCLEOTIDE SEQUENCE [LARGE SCALE GENOMIC DNA]</scope>
    <source>
        <strain evidence="10">PF1309</strain>
    </source>
</reference>
<dbReference type="Pfam" id="PF00656">
    <property type="entry name" value="Peptidase_C14"/>
    <property type="match status" value="1"/>
</dbReference>
<keyword evidence="11" id="KW-1185">Reference proteome</keyword>
<comment type="similarity">
    <text evidence="1 7">Belongs to the peptidase C14A family.</text>
</comment>
<evidence type="ECO:0008006" key="12">
    <source>
        <dbReference type="Google" id="ProtNLM"/>
    </source>
</evidence>
<dbReference type="Gene3D" id="3.40.50.1460">
    <property type="match status" value="1"/>
</dbReference>
<evidence type="ECO:0000259" key="8">
    <source>
        <dbReference type="PROSITE" id="PS50207"/>
    </source>
</evidence>
<feature type="domain" description="Caspase family p20" evidence="9">
    <location>
        <begin position="84"/>
        <end position="255"/>
    </location>
</feature>
<dbReference type="PROSITE" id="PS01121">
    <property type="entry name" value="CASPASE_HIS"/>
    <property type="match status" value="1"/>
</dbReference>
<dbReference type="PROSITE" id="PS50208">
    <property type="entry name" value="CASPASE_P20"/>
    <property type="match status" value="1"/>
</dbReference>
<dbReference type="PROSITE" id="PS01122">
    <property type="entry name" value="CASPASE_CYS"/>
    <property type="match status" value="1"/>
</dbReference>
<dbReference type="InterPro" id="IPR011600">
    <property type="entry name" value="Pept_C14_caspase"/>
</dbReference>
<evidence type="ECO:0000256" key="1">
    <source>
        <dbReference type="ARBA" id="ARBA00010134"/>
    </source>
</evidence>
<keyword evidence="5" id="KW-0788">Thiol protease</keyword>
<dbReference type="Proteomes" id="UP000218231">
    <property type="component" value="Unassembled WGS sequence"/>
</dbReference>
<dbReference type="PANTHER" id="PTHR47901:SF8">
    <property type="entry name" value="CASPASE-3"/>
    <property type="match status" value="1"/>
</dbReference>
<dbReference type="GO" id="GO:0006508">
    <property type="term" value="P:proteolysis"/>
    <property type="evidence" value="ECO:0007669"/>
    <property type="project" value="UniProtKB-KW"/>
</dbReference>
<evidence type="ECO:0000256" key="2">
    <source>
        <dbReference type="ARBA" id="ARBA00022670"/>
    </source>
</evidence>
<proteinExistence type="inferred from homology"/>
<dbReference type="SUPFAM" id="SSF52129">
    <property type="entry name" value="Caspase-like"/>
    <property type="match status" value="1"/>
</dbReference>
<evidence type="ECO:0000256" key="6">
    <source>
        <dbReference type="ARBA" id="ARBA00023145"/>
    </source>
</evidence>
<dbReference type="InterPro" id="IPR001309">
    <property type="entry name" value="Pept_C14_p20"/>
</dbReference>
<dbReference type="AlphaFoldDB" id="A0A2A2L2X5"/>
<evidence type="ECO:0000256" key="7">
    <source>
        <dbReference type="RuleBase" id="RU003971"/>
    </source>
</evidence>
<evidence type="ECO:0000313" key="11">
    <source>
        <dbReference type="Proteomes" id="UP000218231"/>
    </source>
</evidence>
<protein>
    <recommendedName>
        <fullName evidence="12">Caspase family p20 domain-containing protein</fullName>
    </recommendedName>
</protein>
<keyword evidence="3" id="KW-0053">Apoptosis</keyword>
<keyword evidence="6" id="KW-0865">Zymogen</keyword>
<dbReference type="GO" id="GO:0004197">
    <property type="term" value="F:cysteine-type endopeptidase activity"/>
    <property type="evidence" value="ECO:0007669"/>
    <property type="project" value="InterPro"/>
</dbReference>
<evidence type="ECO:0000256" key="4">
    <source>
        <dbReference type="ARBA" id="ARBA00022801"/>
    </source>
</evidence>
<organism evidence="10 11">
    <name type="scientific">Diploscapter pachys</name>
    <dbReference type="NCBI Taxonomy" id="2018661"/>
    <lineage>
        <taxon>Eukaryota</taxon>
        <taxon>Metazoa</taxon>
        <taxon>Ecdysozoa</taxon>
        <taxon>Nematoda</taxon>
        <taxon>Chromadorea</taxon>
        <taxon>Rhabditida</taxon>
        <taxon>Rhabditina</taxon>
        <taxon>Rhabditomorpha</taxon>
        <taxon>Rhabditoidea</taxon>
        <taxon>Rhabditidae</taxon>
        <taxon>Diploscapter</taxon>
    </lineage>
</organism>
<comment type="caution">
    <text evidence="10">The sequence shown here is derived from an EMBL/GenBank/DDBJ whole genome shotgun (WGS) entry which is preliminary data.</text>
</comment>
<dbReference type="EMBL" id="LIAE01007262">
    <property type="protein sequence ID" value="PAV80489.1"/>
    <property type="molecule type" value="Genomic_DNA"/>
</dbReference>
<feature type="domain" description="Caspase family p10" evidence="8">
    <location>
        <begin position="281"/>
        <end position="306"/>
    </location>
</feature>
<dbReference type="OrthoDB" id="6114029at2759"/>